<dbReference type="STRING" id="673521.SAMN05660991_01969"/>
<keyword evidence="6" id="KW-1185">Reference proteome</keyword>
<gene>
    <name evidence="5" type="ORF">SAMN05660991_01969</name>
</gene>
<evidence type="ECO:0000256" key="2">
    <source>
        <dbReference type="ARBA" id="ARBA00022840"/>
    </source>
</evidence>
<dbReference type="GO" id="GO:0004467">
    <property type="term" value="F:long-chain fatty acid-CoA ligase activity"/>
    <property type="evidence" value="ECO:0007669"/>
    <property type="project" value="TreeGrafter"/>
</dbReference>
<evidence type="ECO:0000256" key="1">
    <source>
        <dbReference type="ARBA" id="ARBA00022741"/>
    </source>
</evidence>
<dbReference type="Pfam" id="PF23562">
    <property type="entry name" value="AMP-binding_C_3"/>
    <property type="match status" value="1"/>
</dbReference>
<dbReference type="InterPro" id="IPR000873">
    <property type="entry name" value="AMP-dep_synth/lig_dom"/>
</dbReference>
<dbReference type="GO" id="GO:0016020">
    <property type="term" value="C:membrane"/>
    <property type="evidence" value="ECO:0007669"/>
    <property type="project" value="TreeGrafter"/>
</dbReference>
<dbReference type="GO" id="GO:0005524">
    <property type="term" value="F:ATP binding"/>
    <property type="evidence" value="ECO:0007669"/>
    <property type="project" value="UniProtKB-KW"/>
</dbReference>
<feature type="compositionally biased region" description="Low complexity" evidence="3">
    <location>
        <begin position="627"/>
        <end position="636"/>
    </location>
</feature>
<evidence type="ECO:0000313" key="6">
    <source>
        <dbReference type="Proteomes" id="UP000198960"/>
    </source>
</evidence>
<sequence>MRGTMIQTSTAADTRTLATPATSVARLFHDRVAASPGAEAHRFPDGDGWTSLTWRETAAAVEALAAGLLALGIGPEDRVAIASGTRIEWIHADLAIMCAGAATTAVYPSSGAEDVAFILADSESRIVFAEDDAQIAKLRAQRDRLPDLMRVVTFDGETDGDWVIGLADLRELGTGHLAEHPAAVDDAVAAVGPEHLATLIYTSGTTGRPKGVELPHRCWTYIGAAAEALGTLSSDDLQYLWLPLAHSFGKMLGAVQLQVGFATAVDGRIDRIVANLPVVRPTFMAGPPRIFEKVYAGVGQTVRADGGVKLRLYTWAIAVGDRVRRARLEGRRIGPALRAEHALADRLVLSTIRARLGGRIRFLISGSAALSADVATWFAATGMPVLEGYGLTETAGGACVADLDRPIPGCVGAPVPGTEIAIADDGEILIRGPLVMRGYHGRAEATAEVLREDGWLATGDVGELDAEGRLRVTDRKKDLIKTSSGKYIAPQSVEGIFKAVCPLASQMVVHGDGRKYATALIALDPEALARWGQAEGRGTSDYATLVADPAVQEYVRGCVEELNARLNRWETIKDFRVLDHDLSVEGGEMTPSMKVKRKVVETRYAALLDTMYETPGPAPGTGGSGRSGSRAGAATADPGRGPQAS</sequence>
<dbReference type="Pfam" id="PF00501">
    <property type="entry name" value="AMP-binding"/>
    <property type="match status" value="1"/>
</dbReference>
<reference evidence="6" key="1">
    <citation type="submission" date="2016-10" db="EMBL/GenBank/DDBJ databases">
        <authorList>
            <person name="Varghese N."/>
            <person name="Submissions S."/>
        </authorList>
    </citation>
    <scope>NUCLEOTIDE SEQUENCE [LARGE SCALE GENOMIC DNA]</scope>
    <source>
        <strain evidence="6">DSM 45413</strain>
    </source>
</reference>
<dbReference type="PANTHER" id="PTHR43272">
    <property type="entry name" value="LONG-CHAIN-FATTY-ACID--COA LIGASE"/>
    <property type="match status" value="1"/>
</dbReference>
<dbReference type="SUPFAM" id="SSF56801">
    <property type="entry name" value="Acetyl-CoA synthetase-like"/>
    <property type="match status" value="1"/>
</dbReference>
<dbReference type="InterPro" id="IPR020845">
    <property type="entry name" value="AMP-binding_CS"/>
</dbReference>
<dbReference type="Gene3D" id="3.40.50.12780">
    <property type="entry name" value="N-terminal domain of ligase-like"/>
    <property type="match status" value="1"/>
</dbReference>
<dbReference type="CDD" id="cd05907">
    <property type="entry name" value="VL_LC_FACS_like"/>
    <property type="match status" value="1"/>
</dbReference>
<keyword evidence="1" id="KW-0547">Nucleotide-binding</keyword>
<dbReference type="PANTHER" id="PTHR43272:SF33">
    <property type="entry name" value="AMP-BINDING DOMAIN-CONTAINING PROTEIN-RELATED"/>
    <property type="match status" value="1"/>
</dbReference>
<keyword evidence="2" id="KW-0067">ATP-binding</keyword>
<name>A0A1H8T019_9ACTN</name>
<dbReference type="AlphaFoldDB" id="A0A1H8T019"/>
<organism evidence="5 6">
    <name type="scientific">Trujillonella endophytica</name>
    <dbReference type="NCBI Taxonomy" id="673521"/>
    <lineage>
        <taxon>Bacteria</taxon>
        <taxon>Bacillati</taxon>
        <taxon>Actinomycetota</taxon>
        <taxon>Actinomycetes</taxon>
        <taxon>Geodermatophilales</taxon>
        <taxon>Geodermatophilaceae</taxon>
        <taxon>Trujillonella</taxon>
    </lineage>
</organism>
<feature type="domain" description="AMP-dependent synthetase/ligase" evidence="4">
    <location>
        <begin position="28"/>
        <end position="440"/>
    </location>
</feature>
<dbReference type="EMBL" id="FOEE01000005">
    <property type="protein sequence ID" value="SEO84380.1"/>
    <property type="molecule type" value="Genomic_DNA"/>
</dbReference>
<dbReference type="PROSITE" id="PS00455">
    <property type="entry name" value="AMP_BINDING"/>
    <property type="match status" value="1"/>
</dbReference>
<dbReference type="Proteomes" id="UP000198960">
    <property type="component" value="Unassembled WGS sequence"/>
</dbReference>
<evidence type="ECO:0000313" key="5">
    <source>
        <dbReference type="EMBL" id="SEO84380.1"/>
    </source>
</evidence>
<feature type="region of interest" description="Disordered" evidence="3">
    <location>
        <begin position="611"/>
        <end position="645"/>
    </location>
</feature>
<protein>
    <submittedName>
        <fullName evidence="5">Long-chain acyl-CoA synthetase</fullName>
    </submittedName>
</protein>
<accession>A0A1H8T019</accession>
<dbReference type="InterPro" id="IPR042099">
    <property type="entry name" value="ANL_N_sf"/>
</dbReference>
<proteinExistence type="predicted"/>
<evidence type="ECO:0000259" key="4">
    <source>
        <dbReference type="Pfam" id="PF00501"/>
    </source>
</evidence>
<evidence type="ECO:0000256" key="3">
    <source>
        <dbReference type="SAM" id="MobiDB-lite"/>
    </source>
</evidence>